<name>A0A975M651_9MICC</name>
<dbReference type="SUPFAM" id="SSF52540">
    <property type="entry name" value="P-loop containing nucleoside triphosphate hydrolases"/>
    <property type="match status" value="1"/>
</dbReference>
<evidence type="ECO:0000313" key="3">
    <source>
        <dbReference type="Proteomes" id="UP000676885"/>
    </source>
</evidence>
<gene>
    <name evidence="2" type="ORF">KKR91_01420</name>
</gene>
<reference evidence="2 3" key="1">
    <citation type="submission" date="2021-05" db="EMBL/GenBank/DDBJ databases">
        <title>Novel species in genus Arthrobacter.</title>
        <authorList>
            <person name="Zhang G."/>
        </authorList>
    </citation>
    <scope>NUCLEOTIDE SEQUENCE [LARGE SCALE GENOMIC DNA]</scope>
    <source>
        <strain evidence="3">zg-ZUI227</strain>
    </source>
</reference>
<accession>A0A975M651</accession>
<protein>
    <submittedName>
        <fullName evidence="2">Uncharacterized protein</fullName>
    </submittedName>
</protein>
<dbReference type="InterPro" id="IPR027417">
    <property type="entry name" value="P-loop_NTPase"/>
</dbReference>
<dbReference type="Proteomes" id="UP000676885">
    <property type="component" value="Chromosome"/>
</dbReference>
<dbReference type="KEGG" id="ajg:KKR91_01420"/>
<organism evidence="2 3">
    <name type="scientific">Arthrobacter jiangjiafuii</name>
    <dbReference type="NCBI Taxonomy" id="2817475"/>
    <lineage>
        <taxon>Bacteria</taxon>
        <taxon>Bacillati</taxon>
        <taxon>Actinomycetota</taxon>
        <taxon>Actinomycetes</taxon>
        <taxon>Micrococcales</taxon>
        <taxon>Micrococcaceae</taxon>
        <taxon>Arthrobacter</taxon>
    </lineage>
</organism>
<dbReference type="AlphaFoldDB" id="A0A975M651"/>
<dbReference type="InterPro" id="IPR059206">
    <property type="entry name" value="Sll1717-like"/>
</dbReference>
<feature type="coiled-coil region" evidence="1">
    <location>
        <begin position="363"/>
        <end position="390"/>
    </location>
</feature>
<dbReference type="RefSeq" id="WP_210231464.1">
    <property type="nucleotide sequence ID" value="NZ_CP076022.1"/>
</dbReference>
<sequence length="465" mass="52078">MTTSLARPLDRVDFGRIDAEKDDKLLDYFITVGTAGKALQGKYLVLGRKGAGKSALFRYVASNANRTVVELDLKDYVFKAHRALRDEGVEASFAYTESWRFAFVIAMFSQSYPSMPFLLRWKGKRLLRKLGTGPDKAPIRAILGWLSRVRNITLPSVGGVLDLGGYSVDSKEMKPFEASTRELVNQLQDLLASAVKLRPITVLVDRLDDAWDGSEDSLKLIGGAARAARQLADDLKQSGAAPAIVFLRTDLWERLKFNDKNKFMQDTVTLDWDNEALAQVIEERIHKTADLPEGQGWETIFTTERMRQGTSAQNYMLKRVMGRPRDVVAFAVFALEVAIANGHERIEKSDIYDAEARYSEHILDELRDEISEHVEDMEAVVNAMKALERRKVALDAWNAAALSSGIASDNIHRVRELLFEASAIGVLRANQKTAYRYNDRSLKIDETGDISVHPALLKELGIIDA</sequence>
<dbReference type="EMBL" id="CP076022">
    <property type="protein sequence ID" value="QWC10344.1"/>
    <property type="molecule type" value="Genomic_DNA"/>
</dbReference>
<evidence type="ECO:0000256" key="1">
    <source>
        <dbReference type="SAM" id="Coils"/>
    </source>
</evidence>
<dbReference type="NCBIfam" id="NF047389">
    <property type="entry name" value="ATPase_Sll1717"/>
    <property type="match status" value="1"/>
</dbReference>
<keyword evidence="3" id="KW-1185">Reference proteome</keyword>
<keyword evidence="1" id="KW-0175">Coiled coil</keyword>
<proteinExistence type="predicted"/>
<evidence type="ECO:0000313" key="2">
    <source>
        <dbReference type="EMBL" id="QWC10344.1"/>
    </source>
</evidence>